<dbReference type="EMBL" id="DF820466">
    <property type="protein sequence ID" value="GAK57787.1"/>
    <property type="molecule type" value="Genomic_DNA"/>
</dbReference>
<sequence>MKKMMYHLFCLIGCLCMLSLTAFSETIQLGIPPTFPATPLPQEDIGTITRATRALSVNPQNWQASRDLYYSHYVGSEGVAMGWTGNHVSCTAGTTTQAFKDVMLLELNYFRAMAGIPAGVTFFNEYNNKDQQTALMISVNGQLSHDPDSSWTCYTEEGKEGAGKSNIRMGYPTLTHNIAGYMKDKGSSNSAAGHRRWVLYPQTQLMGTGDVPSAPGYQWAANALWVFDSHTWDPRPTTREEYVAWPPPGYVPYQVIYPRWSFAYASANFGSATVTMTQNGSPISVTQETYVTGYGENTLVWRPLGMADDATWPSEHLVTYTVSVSNVLIGGSPRSFTYTVIVFDPAQPVSSMDNYLLWTK</sequence>
<organism evidence="3">
    <name type="scientific">Vecturithrix granuli</name>
    <dbReference type="NCBI Taxonomy" id="1499967"/>
    <lineage>
        <taxon>Bacteria</taxon>
        <taxon>Candidatus Moduliflexota</taxon>
        <taxon>Candidatus Vecturitrichia</taxon>
        <taxon>Candidatus Vecturitrichales</taxon>
        <taxon>Candidatus Vecturitrichaceae</taxon>
        <taxon>Candidatus Vecturithrix</taxon>
    </lineage>
</organism>
<evidence type="ECO:0000313" key="3">
    <source>
        <dbReference type="EMBL" id="GAK57787.1"/>
    </source>
</evidence>
<dbReference type="InterPro" id="IPR014044">
    <property type="entry name" value="CAP_dom"/>
</dbReference>
<keyword evidence="4" id="KW-1185">Reference proteome</keyword>
<accession>A0A081BZN2</accession>
<feature type="chain" id="PRO_5001755537" evidence="1">
    <location>
        <begin position="25"/>
        <end position="360"/>
    </location>
</feature>
<evidence type="ECO:0000256" key="1">
    <source>
        <dbReference type="SAM" id="SignalP"/>
    </source>
</evidence>
<dbReference type="Pfam" id="PF00188">
    <property type="entry name" value="CAP"/>
    <property type="match status" value="1"/>
</dbReference>
<dbReference type="Proteomes" id="UP000030661">
    <property type="component" value="Unassembled WGS sequence"/>
</dbReference>
<protein>
    <submittedName>
        <fullName evidence="3">SCP-like extracellular</fullName>
    </submittedName>
</protein>
<proteinExistence type="predicted"/>
<dbReference type="AlphaFoldDB" id="A0A081BZN2"/>
<reference evidence="3" key="1">
    <citation type="journal article" date="2015" name="PeerJ">
        <title>First genomic representation of candidate bacterial phylum KSB3 points to enhanced environmental sensing as a trigger of wastewater bulking.</title>
        <authorList>
            <person name="Sekiguchi Y."/>
            <person name="Ohashi A."/>
            <person name="Parks D.H."/>
            <person name="Yamauchi T."/>
            <person name="Tyson G.W."/>
            <person name="Hugenholtz P."/>
        </authorList>
    </citation>
    <scope>NUCLEOTIDE SEQUENCE [LARGE SCALE GENOMIC DNA]</scope>
</reference>
<gene>
    <name evidence="3" type="ORF">U27_04754</name>
</gene>
<keyword evidence="1" id="KW-0732">Signal</keyword>
<name>A0A081BZN2_VECG1</name>
<feature type="signal peptide" evidence="1">
    <location>
        <begin position="1"/>
        <end position="24"/>
    </location>
</feature>
<evidence type="ECO:0000259" key="2">
    <source>
        <dbReference type="Pfam" id="PF00188"/>
    </source>
</evidence>
<evidence type="ECO:0000313" key="4">
    <source>
        <dbReference type="Proteomes" id="UP000030661"/>
    </source>
</evidence>
<dbReference type="HOGENOM" id="CLU_069789_0_0_0"/>
<feature type="domain" description="SCP" evidence="2">
    <location>
        <begin position="106"/>
        <end position="218"/>
    </location>
</feature>
<dbReference type="STRING" id="1499967.U27_04754"/>
<dbReference type="eggNOG" id="COG2340">
    <property type="taxonomic scope" value="Bacteria"/>
</dbReference>